<dbReference type="Proteomes" id="UP000035642">
    <property type="component" value="Unassembled WGS sequence"/>
</dbReference>
<organism evidence="1 2">
    <name type="scientific">Angiostrongylus cantonensis</name>
    <name type="common">Rat lungworm</name>
    <dbReference type="NCBI Taxonomy" id="6313"/>
    <lineage>
        <taxon>Eukaryota</taxon>
        <taxon>Metazoa</taxon>
        <taxon>Ecdysozoa</taxon>
        <taxon>Nematoda</taxon>
        <taxon>Chromadorea</taxon>
        <taxon>Rhabditida</taxon>
        <taxon>Rhabditina</taxon>
        <taxon>Rhabditomorpha</taxon>
        <taxon>Strongyloidea</taxon>
        <taxon>Metastrongylidae</taxon>
        <taxon>Angiostrongylus</taxon>
    </lineage>
</organism>
<keyword evidence="1" id="KW-1185">Reference proteome</keyword>
<protein>
    <submittedName>
        <fullName evidence="2">Peptidase C1A papain</fullName>
    </submittedName>
</protein>
<name>A0A0K0D9R6_ANGCA</name>
<dbReference type="WBParaSite" id="ACAC_0000690001-mRNA-1">
    <property type="protein sequence ID" value="ACAC_0000690001-mRNA-1"/>
    <property type="gene ID" value="ACAC_0000690001"/>
</dbReference>
<proteinExistence type="predicted"/>
<evidence type="ECO:0000313" key="2">
    <source>
        <dbReference type="WBParaSite" id="ACAC_0000690001-mRNA-1"/>
    </source>
</evidence>
<accession>A0A0K0D9R6</accession>
<evidence type="ECO:0000313" key="1">
    <source>
        <dbReference type="Proteomes" id="UP000035642"/>
    </source>
</evidence>
<reference evidence="1" key="1">
    <citation type="submission" date="2012-09" db="EMBL/GenBank/DDBJ databases">
        <authorList>
            <person name="Martin A.A."/>
        </authorList>
    </citation>
    <scope>NUCLEOTIDE SEQUENCE</scope>
</reference>
<sequence>MKAYWQTIEKNYYEKDAEMQTEDCHFPFVPHTFVRVHYANHSRSQPCGSDVALMLIKDELVSDLHLNVADGWSSNWCRMNDSRI</sequence>
<reference evidence="2" key="2">
    <citation type="submission" date="2017-02" db="UniProtKB">
        <authorList>
            <consortium name="WormBaseParasite"/>
        </authorList>
    </citation>
    <scope>IDENTIFICATION</scope>
</reference>
<dbReference type="AlphaFoldDB" id="A0A0K0D9R6"/>